<feature type="domain" description="Plastocyanin-like" evidence="3">
    <location>
        <begin position="48"/>
        <end position="177"/>
    </location>
</feature>
<dbReference type="CDD" id="cd13868">
    <property type="entry name" value="CuRO_2_CotA_like"/>
    <property type="match status" value="1"/>
</dbReference>
<dbReference type="CDD" id="cd13844">
    <property type="entry name" value="CuRO_1_BOD_CotA_like"/>
    <property type="match status" value="1"/>
</dbReference>
<dbReference type="RefSeq" id="WP_307229504.1">
    <property type="nucleotide sequence ID" value="NZ_JAUSTT010000012.1"/>
</dbReference>
<dbReference type="InterPro" id="IPR008972">
    <property type="entry name" value="Cupredoxin"/>
</dbReference>
<organism evidence="4 5">
    <name type="scientific">Bacillus chungangensis</name>
    <dbReference type="NCBI Taxonomy" id="587633"/>
    <lineage>
        <taxon>Bacteria</taxon>
        <taxon>Bacillati</taxon>
        <taxon>Bacillota</taxon>
        <taxon>Bacilli</taxon>
        <taxon>Bacillales</taxon>
        <taxon>Bacillaceae</taxon>
        <taxon>Bacillus</taxon>
    </lineage>
</organism>
<dbReference type="SUPFAM" id="SSF49503">
    <property type="entry name" value="Cupredoxins"/>
    <property type="match status" value="3"/>
</dbReference>
<keyword evidence="4" id="KW-0167">Capsid protein</keyword>
<keyword evidence="5" id="KW-1185">Reference proteome</keyword>
<comment type="caution">
    <text evidence="4">The sequence shown here is derived from an EMBL/GenBank/DDBJ whole genome shotgun (WGS) entry which is preliminary data.</text>
</comment>
<accession>A0ABT9WTD7</accession>
<protein>
    <submittedName>
        <fullName evidence="4">Spore coat protein A</fullName>
    </submittedName>
</protein>
<dbReference type="PANTHER" id="PTHR48267:SF1">
    <property type="entry name" value="BILIRUBIN OXIDASE"/>
    <property type="match status" value="1"/>
</dbReference>
<name>A0ABT9WTD7_9BACI</name>
<evidence type="ECO:0000313" key="4">
    <source>
        <dbReference type="EMBL" id="MDQ0176388.1"/>
    </source>
</evidence>
<reference evidence="4 5" key="1">
    <citation type="submission" date="2023-07" db="EMBL/GenBank/DDBJ databases">
        <title>Genomic Encyclopedia of Type Strains, Phase IV (KMG-IV): sequencing the most valuable type-strain genomes for metagenomic binning, comparative biology and taxonomic classification.</title>
        <authorList>
            <person name="Goeker M."/>
        </authorList>
    </citation>
    <scope>NUCLEOTIDE SEQUENCE [LARGE SCALE GENOMIC DNA]</scope>
    <source>
        <strain evidence="4 5">DSM 23837</strain>
    </source>
</reference>
<feature type="domain" description="Plastocyanin-like" evidence="2">
    <location>
        <begin position="396"/>
        <end position="505"/>
    </location>
</feature>
<comment type="similarity">
    <text evidence="1">Belongs to the multicopper oxidase family.</text>
</comment>
<evidence type="ECO:0000256" key="1">
    <source>
        <dbReference type="ARBA" id="ARBA00010609"/>
    </source>
</evidence>
<dbReference type="Proteomes" id="UP001223586">
    <property type="component" value="Unassembled WGS sequence"/>
</dbReference>
<dbReference type="InterPro" id="IPR011707">
    <property type="entry name" value="Cu-oxidase-like_N"/>
</dbReference>
<dbReference type="InterPro" id="IPR011706">
    <property type="entry name" value="Cu-oxidase_C"/>
</dbReference>
<dbReference type="Pfam" id="PF07732">
    <property type="entry name" value="Cu-oxidase_3"/>
    <property type="match status" value="1"/>
</dbReference>
<dbReference type="Gene3D" id="2.60.40.420">
    <property type="entry name" value="Cupredoxins - blue copper proteins"/>
    <property type="match status" value="3"/>
</dbReference>
<keyword evidence="4" id="KW-0946">Virion</keyword>
<dbReference type="CDD" id="cd13891">
    <property type="entry name" value="CuRO_3_CotA_like"/>
    <property type="match status" value="1"/>
</dbReference>
<proteinExistence type="inferred from homology"/>
<evidence type="ECO:0000259" key="2">
    <source>
        <dbReference type="Pfam" id="PF07731"/>
    </source>
</evidence>
<dbReference type="EMBL" id="JAUSTT010000012">
    <property type="protein sequence ID" value="MDQ0176388.1"/>
    <property type="molecule type" value="Genomic_DNA"/>
</dbReference>
<evidence type="ECO:0000259" key="3">
    <source>
        <dbReference type="Pfam" id="PF07732"/>
    </source>
</evidence>
<dbReference type="InterPro" id="IPR045087">
    <property type="entry name" value="Cu-oxidase_fam"/>
</dbReference>
<evidence type="ECO:0000313" key="5">
    <source>
        <dbReference type="Proteomes" id="UP001223586"/>
    </source>
</evidence>
<sequence>MKLDQTLRKFVDPLPIPKTLKPKYKDDQKTYYEVRMTECYQKLHRDLRPTRLWGYEGRFPGPTIEAEKNELVQIKWINELPKKHFLPIDHTLHGGEHAPEVRTVVHIHGAKTPPESDGYPEAWFSYRFQETGPTFQHEIYEYPNKQEAATLWYHDHAIGITRLNVYAGLAGFYLIHDYTEKCLNLPSGKYDIPLLIQDRSFNRDGSLFYPEQPTPATRDTPNPSVVPFFAGDFILANGKIWPYLEVEPRKYRFRLLNGSNSRNYTFTLDDEESFYQLGTDSGLLEKPVKLNQITLAPAERADIIIDFSAHAGKKIILRNSSPPVNENTELVMQFTVSLPLSDKKDHSLPKRLARKSLAIDQPVKGLRYMTLDTEQDQYGRPLFLLSNKSWSDPVSDHPRLGDAEIWSFLNVMNFPHPIHIHLVDFLVLDRRPFDVERFKETGTIFFTGPASSPFIYERGRKDTVLATPGEITRIKAVFEPYHGRYVWHCHILEHEDYDMMRPFDVLK</sequence>
<dbReference type="Pfam" id="PF07731">
    <property type="entry name" value="Cu-oxidase_2"/>
    <property type="match status" value="1"/>
</dbReference>
<dbReference type="PANTHER" id="PTHR48267">
    <property type="entry name" value="CUPREDOXIN SUPERFAMILY PROTEIN"/>
    <property type="match status" value="1"/>
</dbReference>
<gene>
    <name evidence="4" type="ORF">J2S08_002232</name>
</gene>